<evidence type="ECO:0000313" key="9">
    <source>
        <dbReference type="Proteomes" id="UP000824220"/>
    </source>
</evidence>
<dbReference type="PROSITE" id="PS00704">
    <property type="entry name" value="PROK_CO2_ANHYDRASE_1"/>
    <property type="match status" value="1"/>
</dbReference>
<comment type="function">
    <text evidence="5">Catalyzes the reversible hydration of carbon dioxide to form bicarbonate.</text>
</comment>
<evidence type="ECO:0000256" key="6">
    <source>
        <dbReference type="ARBA" id="ARBA00048348"/>
    </source>
</evidence>
<dbReference type="PANTHER" id="PTHR11002">
    <property type="entry name" value="CARBONIC ANHYDRASE"/>
    <property type="match status" value="1"/>
</dbReference>
<protein>
    <recommendedName>
        <fullName evidence="2">carbonic anhydrase</fullName>
        <ecNumber evidence="2">4.2.1.1</ecNumber>
    </recommendedName>
</protein>
<dbReference type="EC" id="4.2.1.1" evidence="2"/>
<dbReference type="Gene3D" id="3.40.1050.10">
    <property type="entry name" value="Carbonic anhydrase"/>
    <property type="match status" value="1"/>
</dbReference>
<dbReference type="SMART" id="SM00947">
    <property type="entry name" value="Pro_CA"/>
    <property type="match status" value="1"/>
</dbReference>
<comment type="caution">
    <text evidence="8">The sequence shown here is derived from an EMBL/GenBank/DDBJ whole genome shotgun (WGS) entry which is preliminary data.</text>
</comment>
<proteinExistence type="inferred from homology"/>
<feature type="binding site" evidence="7">
    <location>
        <position position="106"/>
    </location>
    <ligand>
        <name>Zn(2+)</name>
        <dbReference type="ChEBI" id="CHEBI:29105"/>
    </ligand>
</feature>
<evidence type="ECO:0000256" key="4">
    <source>
        <dbReference type="ARBA" id="ARBA00023239"/>
    </source>
</evidence>
<evidence type="ECO:0000256" key="7">
    <source>
        <dbReference type="PIRSR" id="PIRSR601765-1"/>
    </source>
</evidence>
<dbReference type="CDD" id="cd03378">
    <property type="entry name" value="beta_CA_cladeC"/>
    <property type="match status" value="1"/>
</dbReference>
<evidence type="ECO:0000256" key="2">
    <source>
        <dbReference type="ARBA" id="ARBA00012925"/>
    </source>
</evidence>
<dbReference type="GO" id="GO:0004089">
    <property type="term" value="F:carbonate dehydratase activity"/>
    <property type="evidence" value="ECO:0007669"/>
    <property type="project" value="UniProtKB-EC"/>
</dbReference>
<dbReference type="EMBL" id="DXAM01000069">
    <property type="protein sequence ID" value="HJA04194.1"/>
    <property type="molecule type" value="Genomic_DNA"/>
</dbReference>
<organism evidence="8 9">
    <name type="scientific">Candidatus Microbacterium stercoravium</name>
    <dbReference type="NCBI Taxonomy" id="2838697"/>
    <lineage>
        <taxon>Bacteria</taxon>
        <taxon>Bacillati</taxon>
        <taxon>Actinomycetota</taxon>
        <taxon>Actinomycetes</taxon>
        <taxon>Micrococcales</taxon>
        <taxon>Microbacteriaceae</taxon>
        <taxon>Microbacterium</taxon>
    </lineage>
</organism>
<reference evidence="8" key="2">
    <citation type="submission" date="2021-04" db="EMBL/GenBank/DDBJ databases">
        <authorList>
            <person name="Gilroy R."/>
        </authorList>
    </citation>
    <scope>NUCLEOTIDE SEQUENCE</scope>
    <source>
        <strain evidence="8">ChiHjej8B7-3636</strain>
    </source>
</reference>
<comment type="similarity">
    <text evidence="1">Belongs to the beta-class carbonic anhydrase family.</text>
</comment>
<dbReference type="InterPro" id="IPR015892">
    <property type="entry name" value="Carbonic_anhydrase_CS"/>
</dbReference>
<sequence>MSKTEMTAGEVWDSLVEGNDRFVSGRPHHPHQTPERRGELVGEQTPHAAILGCSDSRVPAEIVFDCGLGDLFVVRNIGQVVNETVIATMEFAVVALGVPLIVVKAHTSCGAVAATIEQSGSTPPDTTPAIRNALDLIRPAVAEEWLSAPRASHVVDAELIDANSAGRRHVRRMIAELTSRSEVIAEAVDQGKVSIVGCQYDLNHGRTVPVTSVGALNI</sequence>
<feature type="binding site" evidence="7">
    <location>
        <position position="109"/>
    </location>
    <ligand>
        <name>Zn(2+)</name>
        <dbReference type="ChEBI" id="CHEBI:29105"/>
    </ligand>
</feature>
<dbReference type="Pfam" id="PF00484">
    <property type="entry name" value="Pro_CA"/>
    <property type="match status" value="1"/>
</dbReference>
<comment type="catalytic activity">
    <reaction evidence="6">
        <text>hydrogencarbonate + H(+) = CO2 + H2O</text>
        <dbReference type="Rhea" id="RHEA:10748"/>
        <dbReference type="ChEBI" id="CHEBI:15377"/>
        <dbReference type="ChEBI" id="CHEBI:15378"/>
        <dbReference type="ChEBI" id="CHEBI:16526"/>
        <dbReference type="ChEBI" id="CHEBI:17544"/>
        <dbReference type="EC" id="4.2.1.1"/>
    </reaction>
</comment>
<evidence type="ECO:0000256" key="5">
    <source>
        <dbReference type="ARBA" id="ARBA00024993"/>
    </source>
</evidence>
<dbReference type="PANTHER" id="PTHR11002:SF79">
    <property type="entry name" value="CARBONIC ANHYDRASE 2"/>
    <property type="match status" value="1"/>
</dbReference>
<gene>
    <name evidence="8" type="ORF">H9800_04980</name>
</gene>
<keyword evidence="4" id="KW-0456">Lyase</keyword>
<reference evidence="8" key="1">
    <citation type="journal article" date="2021" name="PeerJ">
        <title>Extensive microbial diversity within the chicken gut microbiome revealed by metagenomics and culture.</title>
        <authorList>
            <person name="Gilroy R."/>
            <person name="Ravi A."/>
            <person name="Getino M."/>
            <person name="Pursley I."/>
            <person name="Horton D.L."/>
            <person name="Alikhan N.F."/>
            <person name="Baker D."/>
            <person name="Gharbi K."/>
            <person name="Hall N."/>
            <person name="Watson M."/>
            <person name="Adriaenssens E.M."/>
            <person name="Foster-Nyarko E."/>
            <person name="Jarju S."/>
            <person name="Secka A."/>
            <person name="Antonio M."/>
            <person name="Oren A."/>
            <person name="Chaudhuri R.R."/>
            <person name="La Ragione R."/>
            <person name="Hildebrand F."/>
            <person name="Pallen M.J."/>
        </authorList>
    </citation>
    <scope>NUCLEOTIDE SEQUENCE</scope>
    <source>
        <strain evidence="8">ChiHjej8B7-3636</strain>
    </source>
</reference>
<dbReference type="GO" id="GO:0015976">
    <property type="term" value="P:carbon utilization"/>
    <property type="evidence" value="ECO:0007669"/>
    <property type="project" value="InterPro"/>
</dbReference>
<dbReference type="SUPFAM" id="SSF53056">
    <property type="entry name" value="beta-carbonic anhydrase, cab"/>
    <property type="match status" value="1"/>
</dbReference>
<name>A0A9D2H5E1_9MICO</name>
<keyword evidence="7" id="KW-0479">Metal-binding</keyword>
<dbReference type="InterPro" id="IPR001765">
    <property type="entry name" value="Carbonic_anhydrase"/>
</dbReference>
<dbReference type="GO" id="GO:0008270">
    <property type="term" value="F:zinc ion binding"/>
    <property type="evidence" value="ECO:0007669"/>
    <property type="project" value="InterPro"/>
</dbReference>
<evidence type="ECO:0000313" key="8">
    <source>
        <dbReference type="EMBL" id="HJA04194.1"/>
    </source>
</evidence>
<evidence type="ECO:0000256" key="3">
    <source>
        <dbReference type="ARBA" id="ARBA00022833"/>
    </source>
</evidence>
<feature type="binding site" evidence="7">
    <location>
        <position position="53"/>
    </location>
    <ligand>
        <name>Zn(2+)</name>
        <dbReference type="ChEBI" id="CHEBI:29105"/>
    </ligand>
</feature>
<comment type="cofactor">
    <cofactor evidence="7">
        <name>Zn(2+)</name>
        <dbReference type="ChEBI" id="CHEBI:29105"/>
    </cofactor>
    <text evidence="7">Binds 1 zinc ion per subunit.</text>
</comment>
<keyword evidence="3 7" id="KW-0862">Zinc</keyword>
<feature type="binding site" evidence="7">
    <location>
        <position position="55"/>
    </location>
    <ligand>
        <name>Zn(2+)</name>
        <dbReference type="ChEBI" id="CHEBI:29105"/>
    </ligand>
</feature>
<dbReference type="InterPro" id="IPR036874">
    <property type="entry name" value="Carbonic_anhydrase_sf"/>
</dbReference>
<accession>A0A9D2H5E1</accession>
<evidence type="ECO:0000256" key="1">
    <source>
        <dbReference type="ARBA" id="ARBA00006217"/>
    </source>
</evidence>
<dbReference type="Proteomes" id="UP000824220">
    <property type="component" value="Unassembled WGS sequence"/>
</dbReference>
<dbReference type="AlphaFoldDB" id="A0A9D2H5E1"/>